<feature type="domain" description="Bacterial bifunctional deaminase-reductase C-terminal" evidence="1">
    <location>
        <begin position="5"/>
        <end position="187"/>
    </location>
</feature>
<dbReference type="PANTHER" id="PTHR38011:SF2">
    <property type="entry name" value="BIFUNCTIONAL DEAMINASE-REDUCTASE DOMAIN PROTEIN"/>
    <property type="match status" value="1"/>
</dbReference>
<dbReference type="GO" id="GO:0009231">
    <property type="term" value="P:riboflavin biosynthetic process"/>
    <property type="evidence" value="ECO:0007669"/>
    <property type="project" value="InterPro"/>
</dbReference>
<organism evidence="2 3">
    <name type="scientific">Labedaea rhizosphaerae</name>
    <dbReference type="NCBI Taxonomy" id="598644"/>
    <lineage>
        <taxon>Bacteria</taxon>
        <taxon>Bacillati</taxon>
        <taxon>Actinomycetota</taxon>
        <taxon>Actinomycetes</taxon>
        <taxon>Pseudonocardiales</taxon>
        <taxon>Pseudonocardiaceae</taxon>
        <taxon>Labedaea</taxon>
    </lineage>
</organism>
<comment type="caution">
    <text evidence="2">The sequence shown here is derived from an EMBL/GenBank/DDBJ whole genome shotgun (WGS) entry which is preliminary data.</text>
</comment>
<reference evidence="2 3" key="1">
    <citation type="submission" date="2019-03" db="EMBL/GenBank/DDBJ databases">
        <title>Genomic Encyclopedia of Type Strains, Phase IV (KMG-IV): sequencing the most valuable type-strain genomes for metagenomic binning, comparative biology and taxonomic classification.</title>
        <authorList>
            <person name="Goeker M."/>
        </authorList>
    </citation>
    <scope>NUCLEOTIDE SEQUENCE [LARGE SCALE GENOMIC DNA]</scope>
    <source>
        <strain evidence="2 3">DSM 45361</strain>
    </source>
</reference>
<dbReference type="InterPro" id="IPR050765">
    <property type="entry name" value="Riboflavin_Biosynth_HTPR"/>
</dbReference>
<dbReference type="InterPro" id="IPR002734">
    <property type="entry name" value="RibDG_C"/>
</dbReference>
<proteinExistence type="predicted"/>
<dbReference type="GO" id="GO:0008703">
    <property type="term" value="F:5-amino-6-(5-phosphoribosylamino)uracil reductase activity"/>
    <property type="evidence" value="ECO:0007669"/>
    <property type="project" value="InterPro"/>
</dbReference>
<dbReference type="EMBL" id="SNXZ01000005">
    <property type="protein sequence ID" value="TDP94932.1"/>
    <property type="molecule type" value="Genomic_DNA"/>
</dbReference>
<dbReference type="SUPFAM" id="SSF53597">
    <property type="entry name" value="Dihydrofolate reductase-like"/>
    <property type="match status" value="1"/>
</dbReference>
<dbReference type="Pfam" id="PF01872">
    <property type="entry name" value="RibD_C"/>
    <property type="match status" value="1"/>
</dbReference>
<sequence length="197" mass="21106">MSTKRKVVANISLSLDGRIAGPGGEYDMGWIVPHAITDGSRAHMVEVTSPATTALLGRKNYQGFGGFWPAVADDENADPKDRAFSRWLNEVEKVVFSTTLTTVDWENARLATEDPAATVKQLREQDGGDIVVLASTSVITQLLDAGEVDRLSVTLCPELVGGGSRLFTDGQAASWTLTSSTATESGALCLVYDRVEK</sequence>
<dbReference type="RefSeq" id="WP_133852339.1">
    <property type="nucleotide sequence ID" value="NZ_SNXZ01000005.1"/>
</dbReference>
<dbReference type="OrthoDB" id="8419056at2"/>
<protein>
    <submittedName>
        <fullName evidence="2">Dihydrofolate reductase</fullName>
    </submittedName>
</protein>
<gene>
    <name evidence="2" type="ORF">EV186_105164</name>
</gene>
<evidence type="ECO:0000313" key="2">
    <source>
        <dbReference type="EMBL" id="TDP94932.1"/>
    </source>
</evidence>
<dbReference type="Proteomes" id="UP000295444">
    <property type="component" value="Unassembled WGS sequence"/>
</dbReference>
<dbReference type="InterPro" id="IPR024072">
    <property type="entry name" value="DHFR-like_dom_sf"/>
</dbReference>
<dbReference type="AlphaFoldDB" id="A0A4R6S5B0"/>
<accession>A0A4R6S5B0</accession>
<dbReference type="PANTHER" id="PTHR38011">
    <property type="entry name" value="DIHYDROFOLATE REDUCTASE FAMILY PROTEIN (AFU_ORTHOLOGUE AFUA_8G06820)"/>
    <property type="match status" value="1"/>
</dbReference>
<name>A0A4R6S5B0_LABRH</name>
<dbReference type="Gene3D" id="3.40.430.10">
    <property type="entry name" value="Dihydrofolate Reductase, subunit A"/>
    <property type="match status" value="1"/>
</dbReference>
<keyword evidence="3" id="KW-1185">Reference proteome</keyword>
<evidence type="ECO:0000313" key="3">
    <source>
        <dbReference type="Proteomes" id="UP000295444"/>
    </source>
</evidence>
<evidence type="ECO:0000259" key="1">
    <source>
        <dbReference type="Pfam" id="PF01872"/>
    </source>
</evidence>